<keyword evidence="1" id="KW-1003">Cell membrane</keyword>
<reference key="2">
    <citation type="submission" date="2011-11" db="EMBL/GenBank/DDBJ databases">
        <authorList>
            <person name="Shin S.H."/>
            <person name="Kim S."/>
            <person name="Kim J.Y."/>
        </authorList>
    </citation>
    <scope>NUCLEOTIDE SEQUENCE</scope>
    <source>
        <strain>HPL-003</strain>
    </source>
</reference>
<dbReference type="KEGG" id="pta:HPL003_11255"/>
<comment type="similarity">
    <text evidence="1">Belongs to the 2-hydroxycarboxylate transporter (2-HCT) (TC 2.A.24) family.</text>
</comment>
<reference evidence="4" key="1">
    <citation type="submission" date="2011-11" db="EMBL/GenBank/DDBJ databases">
        <title>Complete sequence of Paenibacillus terrae HPL-003.</title>
        <authorList>
            <person name="Shin S.H."/>
            <person name="Kim S."/>
            <person name="Kim J.Y."/>
        </authorList>
    </citation>
    <scope>NUCLEOTIDE SEQUENCE [LARGE SCALE GENOMIC DNA]</scope>
    <source>
        <strain evidence="4">HPL-003</strain>
    </source>
</reference>
<evidence type="ECO:0000256" key="2">
    <source>
        <dbReference type="SAM" id="Phobius"/>
    </source>
</evidence>
<feature type="transmembrane region" description="Helical" evidence="2">
    <location>
        <begin position="197"/>
        <end position="215"/>
    </location>
</feature>
<sequence>MNKQIKIAGFPLKYFIPFAAIVLVATYTGLITNDFVGTFAFLLVMGGIFTWVGSIIPIFNTWFGGPILLPLFAGSALVYFHLVPANLQTSIKGLMGSGQGFPNLFIAAILIGSILCMNRKTLLTVTIRLLPCIIATHIFAFVFLYLGSVITGTSLLDGIFMVGLPNFAGGSSGAIATVPAMYSSFFGQDAGTYSGPFLVYINVANVIAVVFAGLLNKLGNAKPSLTGNGNLLMNDDANLGEKEEKRPASSDDYKKLGMGLLISVVFMVAGSILNGIVPQLNQIAWAAILVIIIKATGFLDNEVCDASNYWSGFMIKNFLPFLITGIGIASLDLSKCGEYFTISNLVIIFMGVLGSLIGSVIVGRLFKLYPIDSGIGVGLNVCNLGGTGAIAVLSTSNRMEMMPFASIANRVGGAIMLIEISLLLPLFLK</sequence>
<name>G7VYL8_PAETH</name>
<keyword evidence="2" id="KW-1133">Transmembrane helix</keyword>
<reference evidence="3 4" key="3">
    <citation type="journal article" date="2012" name="J. Bacteriol.">
        <title>Genome Sequence of Paenibacillus terrae HPL-003, a Xylanase-Producing Bacterium Isolated from Soil Found in Forest Residue.</title>
        <authorList>
            <person name="Shin S.H."/>
            <person name="Kim S."/>
            <person name="Kim J.Y."/>
            <person name="Song H.Y."/>
            <person name="Cho S.J."/>
            <person name="Kim D.R."/>
            <person name="Lee K.I."/>
            <person name="Lim H.K."/>
            <person name="Park N.J."/>
            <person name="Hwang I.T."/>
            <person name="Yang K.S."/>
        </authorList>
    </citation>
    <scope>NUCLEOTIDE SEQUENCE [LARGE SCALE GENOMIC DNA]</scope>
    <source>
        <strain evidence="3 4">HPL-003</strain>
    </source>
</reference>
<dbReference type="GO" id="GO:0008514">
    <property type="term" value="F:organic anion transmembrane transporter activity"/>
    <property type="evidence" value="ECO:0007669"/>
    <property type="project" value="InterPro"/>
</dbReference>
<feature type="transmembrane region" description="Helical" evidence="2">
    <location>
        <begin position="339"/>
        <end position="362"/>
    </location>
</feature>
<dbReference type="EMBL" id="CP003107">
    <property type="protein sequence ID" value="AET59008.1"/>
    <property type="molecule type" value="Genomic_DNA"/>
</dbReference>
<dbReference type="Proteomes" id="UP000005876">
    <property type="component" value="Chromosome"/>
</dbReference>
<feature type="transmembrane region" description="Helical" evidence="2">
    <location>
        <begin position="100"/>
        <end position="117"/>
    </location>
</feature>
<keyword evidence="1 2" id="KW-0472">Membrane</keyword>
<dbReference type="Pfam" id="PF03390">
    <property type="entry name" value="2HCT"/>
    <property type="match status" value="1"/>
</dbReference>
<feature type="transmembrane region" description="Helical" evidence="2">
    <location>
        <begin position="129"/>
        <end position="150"/>
    </location>
</feature>
<proteinExistence type="inferred from homology"/>
<keyword evidence="2" id="KW-0812">Transmembrane</keyword>
<dbReference type="GO" id="GO:0005886">
    <property type="term" value="C:plasma membrane"/>
    <property type="evidence" value="ECO:0007669"/>
    <property type="project" value="UniProtKB-SubCell"/>
</dbReference>
<keyword evidence="1" id="KW-0769">Symport</keyword>
<organism evidence="3 4">
    <name type="scientific">Paenibacillus terrae (strain HPL-003)</name>
    <dbReference type="NCBI Taxonomy" id="985665"/>
    <lineage>
        <taxon>Bacteria</taxon>
        <taxon>Bacillati</taxon>
        <taxon>Bacillota</taxon>
        <taxon>Bacilli</taxon>
        <taxon>Bacillales</taxon>
        <taxon>Paenibacillaceae</taxon>
        <taxon>Paenibacillus</taxon>
    </lineage>
</organism>
<feature type="transmembrane region" description="Helical" evidence="2">
    <location>
        <begin position="36"/>
        <end position="56"/>
    </location>
</feature>
<dbReference type="RefSeq" id="WP_014279739.1">
    <property type="nucleotide sequence ID" value="NC_016641.1"/>
</dbReference>
<dbReference type="HOGENOM" id="CLU_041211_0_1_9"/>
<accession>G7VYL8</accession>
<feature type="transmembrane region" description="Helical" evidence="2">
    <location>
        <begin position="256"/>
        <end position="277"/>
    </location>
</feature>
<comment type="subcellular location">
    <subcellularLocation>
        <location evidence="1">Cell membrane</location>
    </subcellularLocation>
</comment>
<gene>
    <name evidence="3" type="ordered locus">HPL003_11255</name>
</gene>
<feature type="transmembrane region" description="Helical" evidence="2">
    <location>
        <begin position="374"/>
        <end position="395"/>
    </location>
</feature>
<evidence type="ECO:0000256" key="1">
    <source>
        <dbReference type="PIRNR" id="PIRNR005348"/>
    </source>
</evidence>
<dbReference type="eggNOG" id="COG3493">
    <property type="taxonomic scope" value="Bacteria"/>
</dbReference>
<dbReference type="PANTHER" id="PTHR40033">
    <property type="entry name" value="NA(+)-MALATE SYMPORTER"/>
    <property type="match status" value="1"/>
</dbReference>
<keyword evidence="1" id="KW-0813">Transport</keyword>
<feature type="transmembrane region" description="Helical" evidence="2">
    <location>
        <begin position="283"/>
        <end position="301"/>
    </location>
</feature>
<dbReference type="GO" id="GO:0015293">
    <property type="term" value="F:symporter activity"/>
    <property type="evidence" value="ECO:0007669"/>
    <property type="project" value="UniProtKB-UniRule"/>
</dbReference>
<evidence type="ECO:0000313" key="4">
    <source>
        <dbReference type="Proteomes" id="UP000005876"/>
    </source>
</evidence>
<feature type="transmembrane region" description="Helical" evidence="2">
    <location>
        <begin position="407"/>
        <end position="428"/>
    </location>
</feature>
<feature type="transmembrane region" description="Helical" evidence="2">
    <location>
        <begin position="12"/>
        <end position="30"/>
    </location>
</feature>
<feature type="transmembrane region" description="Helical" evidence="2">
    <location>
        <begin position="63"/>
        <end position="80"/>
    </location>
</feature>
<dbReference type="STRING" id="985665.HPL003_11255"/>
<dbReference type="InterPro" id="IPR004679">
    <property type="entry name" value="2-OHcarboxylate_transport"/>
</dbReference>
<dbReference type="PANTHER" id="PTHR40033:SF1">
    <property type="entry name" value="CITRATE-SODIUM SYMPORTER"/>
    <property type="match status" value="1"/>
</dbReference>
<dbReference type="OrthoDB" id="8584824at2"/>
<feature type="transmembrane region" description="Helical" evidence="2">
    <location>
        <begin position="313"/>
        <end position="333"/>
    </location>
</feature>
<protein>
    <submittedName>
        <fullName evidence="3">Citrate carrier protein</fullName>
    </submittedName>
</protein>
<dbReference type="PIRSF" id="PIRSF005348">
    <property type="entry name" value="YxkH"/>
    <property type="match status" value="1"/>
</dbReference>
<dbReference type="AlphaFoldDB" id="G7VYL8"/>
<evidence type="ECO:0000313" key="3">
    <source>
        <dbReference type="EMBL" id="AET59008.1"/>
    </source>
</evidence>